<feature type="compositionally biased region" description="Basic and acidic residues" evidence="6">
    <location>
        <begin position="2252"/>
        <end position="2298"/>
    </location>
</feature>
<dbReference type="PANTHER" id="PTHR23053">
    <property type="entry name" value="DLEC1 DELETED IN LUNG AND ESOPHAGEAL CANCER 1"/>
    <property type="match status" value="1"/>
</dbReference>
<dbReference type="InterPro" id="IPR027417">
    <property type="entry name" value="P-loop_NTPase"/>
</dbReference>
<feature type="region of interest" description="Disordered" evidence="6">
    <location>
        <begin position="1236"/>
        <end position="1258"/>
    </location>
</feature>
<evidence type="ECO:0000256" key="2">
    <source>
        <dbReference type="ARBA" id="ARBA00004496"/>
    </source>
</evidence>
<feature type="domain" description="HYDIN/VesB/CFA65-like Ig-like" evidence="8">
    <location>
        <begin position="460"/>
        <end position="560"/>
    </location>
</feature>
<dbReference type="Proteomes" id="UP000283210">
    <property type="component" value="Chromosome 6"/>
</dbReference>
<dbReference type="Gene3D" id="2.60.40.10">
    <property type="entry name" value="Immunoglobulins"/>
    <property type="match status" value="23"/>
</dbReference>
<accession>A0A437DAZ1</accession>
<evidence type="ECO:0000259" key="8">
    <source>
        <dbReference type="Pfam" id="PF22544"/>
    </source>
</evidence>
<feature type="domain" description="HYDIN/VesB/CFA65-like Ig-like" evidence="8">
    <location>
        <begin position="197"/>
        <end position="289"/>
    </location>
</feature>
<name>A0A437DAZ1_ORYJA</name>
<dbReference type="InterPro" id="IPR053879">
    <property type="entry name" value="HYDIN_VesB_CFA65-like_Ig"/>
</dbReference>
<evidence type="ECO:0000256" key="1">
    <source>
        <dbReference type="ARBA" id="ARBA00004138"/>
    </source>
</evidence>
<dbReference type="InterPro" id="IPR008962">
    <property type="entry name" value="PapD-like_sf"/>
</dbReference>
<evidence type="ECO:0000313" key="10">
    <source>
        <dbReference type="Proteomes" id="UP000283210"/>
    </source>
</evidence>
<reference evidence="9 10" key="2">
    <citation type="submission" date="2019-01" db="EMBL/GenBank/DDBJ databases">
        <title>A chromosome length genome reference of the Java medaka (oryzias javanicus).</title>
        <authorList>
            <person name="Herpin A."/>
            <person name="Takehana Y."/>
            <person name="Naruse K."/>
            <person name="Ansai S."/>
            <person name="Kawaguchi M."/>
        </authorList>
    </citation>
    <scope>NUCLEOTIDE SEQUENCE [LARGE SCALE GENOMIC DNA]</scope>
    <source>
        <strain evidence="9">RS831</strain>
        <tissue evidence="9">Whole body</tissue>
    </source>
</reference>
<feature type="region of interest" description="Disordered" evidence="6">
    <location>
        <begin position="2357"/>
        <end position="2384"/>
    </location>
</feature>
<feature type="domain" description="Hydin adenylate kinase-like" evidence="7">
    <location>
        <begin position="2059"/>
        <end position="2087"/>
    </location>
</feature>
<feature type="region of interest" description="Disordered" evidence="6">
    <location>
        <begin position="956"/>
        <end position="995"/>
    </location>
</feature>
<evidence type="ECO:0008006" key="11">
    <source>
        <dbReference type="Google" id="ProtNLM"/>
    </source>
</evidence>
<comment type="subcellular location">
    <subcellularLocation>
        <location evidence="1">Cell projection</location>
        <location evidence="1">Cilium</location>
    </subcellularLocation>
    <subcellularLocation>
        <location evidence="2">Cytoplasm</location>
    </subcellularLocation>
</comment>
<evidence type="ECO:0000256" key="5">
    <source>
        <dbReference type="ARBA" id="ARBA00023273"/>
    </source>
</evidence>
<dbReference type="Pfam" id="PF22544">
    <property type="entry name" value="HYDIN_VesB_CFA65-like_Ig"/>
    <property type="match status" value="3"/>
</dbReference>
<dbReference type="EMBL" id="CM012442">
    <property type="protein sequence ID" value="RVE72089.1"/>
    <property type="molecule type" value="Genomic_DNA"/>
</dbReference>
<evidence type="ECO:0000256" key="4">
    <source>
        <dbReference type="ARBA" id="ARBA00023069"/>
    </source>
</evidence>
<dbReference type="GO" id="GO:0005930">
    <property type="term" value="C:axoneme"/>
    <property type="evidence" value="ECO:0007669"/>
    <property type="project" value="TreeGrafter"/>
</dbReference>
<keyword evidence="3" id="KW-0963">Cytoplasm</keyword>
<dbReference type="GO" id="GO:1904158">
    <property type="term" value="P:axonemal central apparatus assembly"/>
    <property type="evidence" value="ECO:0007669"/>
    <property type="project" value="TreeGrafter"/>
</dbReference>
<sequence>MTEVRPHLGDSGAHLSKMKAVQVQNKASLLCQYKVVAKEKKPRRMTPSAFTQKMLQSTEERLNNTTEVNPPHILEWFDTSNTIHQKFSVPHLERALFQPFPSELVFQNFTPLQTYKLPLILLNNDKVLRHVKLEQKESEDFFVVGPVNSGTKVAPGMSATFTVCFTPKENKDYDDKLICVTERERFEIPVRAIGPRAILDFRDEILFPVCLVKATTQKTHLLRNIGNSQAKFKLHTQRPFSVKPSSGTLDVGESLQVTVSFHPLIVGDHREDLLLHYHTGEDVFISLCGSCEELNIHLEPECVTLKRTYISLTNVHTVTLTNSSDTTLQYCWTMWPSLEVEEQSLQRKNSALLQEEEEEAEGWGLFECESGSIAAHHFSVPSGAVEENASQTEEDHLLGFSFGCFTVKPLKGEIWPNTTAQFSIIFKPEEAKLYQHTVFCDVTGCESNLPLTIKGEGLGPELELSYSLMDMNNVFMGDKDHYEVQMSNVGFIEAHFRFSVPDTTFGHCFSVSPEEGVVPPGACQNVEVIFQSSTLGTVSEDLLINVEGQPHPLTLTFRGCVIGPTFHFSVFELNFGDVAFGFPATSTCTLFNTSFVPMNFYLRVLGDGSGPPSVSSACQVSDSSRKNWKGPAARVRPAEFTVIPAAGSVRAMSEVNIKVTLCSNTMKVYRLALVVDVLGVGEEIMTLPINARCVVPEVFVEPPVLDFQRCFLRHTYKQQIVLINPGHLPACYGILDQKLEEESSVFSSSPAPRGLILPGSSVELPVLLQAQAVGQLHHTLQIAIFGSQQQPLEVLLSCFGQGPVVHLQNTQIHFGRIAVLKDVARPLQLFNQSPIPAHFTVRMNHRGSFWRVEPSEGEVPAESQVGLKVVAHLKDTLQFQDKLKVSIQDSQTLIVSVSATGTGTTIVSDKPFGPNLDLGAFFSHGLCQYHFKLTNHGQRVHRMYWKIDSTLTSKRHKEKSLPERSFLPPISTARQRDTQGSSLPSSREKPTFNLSPSRLELFPGCSADMVLTATSDFPQVVRERLVCHGIIGRQGSQETIMTVDLTCRFVAPVLSISAKKLDFFIKKVKGERLLPLFEKLLLKNVSSLSLSVELRLAEPFFLCDASGEQSSATRKSLLLGDGKQAELWVSFNPSFCQDRQSRVVDEYLDIMYSGHPQQDVVELHAEVHFPNLHFSSTMVDFGCVFNGTETHKVLKLTNCSLMPVSYRWAFLDSNKQPKIRKSEIVDERKWRKNSSPALLRALSPPPPQSPEPDKEEQSSELHPVCLEEVFDILPMFGDLQPGDEQFVTFSFFGHENISREVVAQCSVKDGPMYEIQLRGEASEIRYSLDSTCLDFGLLPFQTVGEIDFTLRNTGKVGFEFSFINTEADEEPSEQMKMLQEVQEEIDLEALQGYLDATTELRVHVFYLPGIPEAFQKQLQLQVAFLPLKDITLRGMGVFPRISLNLPRNLSEEHYSNILEQAKAAVEADRDENPEALCMFTYEELLHMEMEHILIREKALITSETLLNLQHSHSFSPESHRLSELELPEYILDFGFVIPGKDISKTVNVINNGLIPVSFHANCKRLTGTGFTAEFKKVKNLPCGETETFSVKFDPQRAKLKMGNTCAVLPIQVSGGPVVHVRLCAEVTMPTITVSENTLQFDTVQRGMCQMKTMQLSNQQAVPCHWKISEEIKPVKKIEKFLPLHLRRKALLEQQPPPAAFECIPSSGVLLPGERSNIFIKFTPDEGVSYNRRLQICVDDSTQRVFVAAHGQGEEPQLEFWPPVLEMDPCLPCFSEAEAEVTVRNLSSFPVEFYSLEFDTQYLEEEKILRLMKEYDENNLLLLPPRLPGEGLPKELLEYYKEHSFLHKENELNVGLEVDGAEGRATQEEDRKSKQNNAQTEIHNTRAKLAETFVSELSREGGSGRLGQLERSPVFRAIARHMGYDLSTEALMALNRRGIAVIVYGAPLTDKSSTAAALSHLYGAACLSIDDVVKNAIQSGTSAISITARQIYEAATARCAQRRPAQVAEATDPRPAAHLETTSSISASLDSVDNESTPKLVTADNPSVFCLKEEVNLCRLLPEQLFADILAERFQLRDCHHGVVIDGLQSAFTHSASSTLLVVLKALSNRKHIYVVNLSDSYNALKERERQQREAEESMQRQRDEQEERRLQDLDDEEYEALPEEEKELVQQIHMKRLQQEKARQLEQLAKEKEEKRKQKEEMQRQKEENMMKKSKKGGRKDSKESIRKKNFEAGHSAVSAQRMSSGSNSKESFTDTREQHSNEDNQTKEQHDLSKGLEDMKRLQTESPKSADKLEIEKCVCQTSDMKRKEEDKDLNQITEEAEQNEQREVSGPEEHLMEKEQLTIHEGLSILHEDNDAVDPHKTTGETQTETSQHLPKSEEEKPVVDELQHQFNKYELSQVEVGHILQHWDRARGLLLAPLNPGETHPWLEEFSTGKQLPGAVKKSKKGTFKNLSPVPTQRAASAEVDYKAPLLAIPQIILKVMEGDGESTSEQLSSTLPPPDEVLGDLGLGPGGPPIPPSTMFSVVPFLAYRDQIKVQQTCFRFLLPPFPDEEEESKDLEEETQLSLKEGSTTSKILKKGSLKESTVPKDRDKKVKEVPKNKRMNYIKTREKSSDGSREERSLSTFRWVVPAGGEVVLRIWFYSETPGKFEQNFNFELVGTRRLYQLTCRGLCCFPAICKDYMTLFANSKKVPQAQKGLQRSYVIKPGYFEFGPLLCSKSRDRYKDSRYPENMVKIFIHNNSSLGAEICFSFQHDTHAATYLLDPPTMTLKPDQKQELMVLSCWGVRPELELDNKHWHFGKVLVHREESRCVNVANKTDLPVCWRLQGVEELGDEFLVPQDQGVVPPNTSVPICMNFKAKKPLAVKKILRLEVSDMENILGIVQTENIIVSAEAYNIDVEITPDCILDFGTIRVSEEVKLPLRLKNKGKYSLAFKLVFDQIATKKPKLDSIFTVSPQSGTLMPQDKSIGLWVTCRPEKEVRLIKQPILLCQVIDPNIGKEDKVIAVIEIKISVQSFLSRYKITPAYDINFGPLAYGSKKSQTVTIENKGVFEFNFVITFTDQAKPGGAAKITLGDSVCAKPVNPSLKQRKESFQKDSNIFQNRLSMGVFSLLPSAGSLQPGCQQLITVDCSAEQLGSFSQSLLIDISGRDPSDHNSGIPYRLLAEVCRPGILLDMTSIFEEHHLCPHSSQLSSEPFCNAAGVYVLNENKFIFNKVLVGQTAKARFRLTNNSKVPCVLSLAVKNVGTKVFRHGDVFDLVVSTLSVPNQSHAYAVVTFTPQSIQQYSAVFEATIEGVPGMATALKSKVLEFEVIGESTLPSVCVLRPALKNISGNPLLQFRRVWVGRRVTLPLVLLNDGNVPAEVQIDMPDNDRVFTLKAAPKKTISSIPSLEPDSTADSEPQSACRAILKINPGETAEFEVSFCSNKPLSVKAKMSVQVKDNQYHSTMIQVTGEAYQEVVSLDNIMSTHDVDVEEKDEGNYELLHFGDCQVDHPHHRHFTMTNHSSNQALRFEWPPSGHHLLFSPQVGHLHTGCSKEVTVTFRASQPVTLRNHPVKCKVCQVEFQQPIEQVSDWDDRQKTVQWQNASESTQQQPVIENDPEPSCSVVEGSQLELKLCISAVCDYAKLSCSSKPIHFKDTMLFQTRIHHLQITNEGRVKVEFSWKVFMESNSSVVKRHEGTGSSRSPPGSRSDGPAARPSSALASVMSFLMTSPEMPPFTVEPSSGTISPGVTQTFTVRFSPVEVTQFQGKLLCSIPNLEDGSGAPCIPVYGCSLLPYCHFDLEDSDYLSRRRPDLQNVVNPNTRVLEFKTVGLLAASTRCFSVLNTTSKVYSFHWRCEDTEARPFSCLTPSGTIQPGKKVEMCFDYLPEQQDPVESFWSFLVESLSLSLPFLLVGTAREPLVFLNTPHLDFGEVLVGRKVQIIVDLVNREEEAVHFSILQSSLLSEDQQFSLILQPMTGTVAAKDRLPLSVSFMPAMEGPVSFRLKLKVKKKSEPLTLTVKADCFAMNALLQLGKADEPFREIAPNLQESLNFGTVGLLELSVSNFLVTNLARFIMEVNFELTGPAELLQDLEIKPQTAVVEVGKQLQASLLFCPRRICIVQDVRLDVKVKLGPTFSFIIKGQAVAPSLEFSFTKFNFGKCFISCPGMTPPSQTLKIINKSKRDISIECQFKNTDFLQVDFKADVLSPGALMEVPVTFYPREECRYHEKLAFLFNSCIQKQVEILGQGVQIKLEVEDRRHKKLKLGTLLGQTVKKQIVLVNHSSINLSFTLTVNANAQLDPRDLSVSPAGELKLRSSGGLCTVEIRFSPRQHIPPFTAELQAELADMLHPLLTIHGCCQGVEVKLDPDQLSFGAVVQRCQSRKRTVMVNTGDIGARFFWKTENFPAELSITPAKGYISPGMEVPLDVTFAPVELSSDSRYENLCCSVDGSSSPLTLTVTASCVTASTNKEMVNFVCPVRSSETKSLAVINPTNQRCKISPVVEGEHWTAAMLVTFEPQQNTTVDVTYRPLTMTTEEKKHLGSIFFSFPDGRGMLYSLQGTADPPRAEDSIVREITAKSQHTELLHVNNWLPRQQRFHVLLEMVKPEKHDATVSLKGTSYIDVPALSKRSYRMYFYAHREGQYNAKVTFRNKVTGEFLFYLVTFKLTPPGVLSTVELLTATRRTVSGSVTIENPLSTPICLTSECKCPDIFAPSQITVQGKSKGVLSFEYQPLTAGESTARLSLTSSELGAFHYDLLLKALPPPPEKPVHFSTWLGSSHTAAVKFLNYSRSKAEYSSKIDCPDFTVNKTVVAPPGLQVGSEVSVEVCFEPHQLGEVKADLSLSSGIHGEYIFPLHGVCLPPKAQGPLSIKAGHSIIIPFKNVFLQSIAFTAQVDNPCFTVKGPDSVKPKKIQNIQVSFEVPDGDPAREAWFGKLTVSSERCEGHSKPCSWVYYLKGSQ</sequence>
<feature type="compositionally biased region" description="Low complexity" evidence="6">
    <location>
        <begin position="3681"/>
        <end position="3691"/>
    </location>
</feature>
<dbReference type="Gene3D" id="3.40.50.300">
    <property type="entry name" value="P-loop containing nucleotide triphosphate hydrolases"/>
    <property type="match status" value="1"/>
</dbReference>
<protein>
    <recommendedName>
        <fullName evidence="11">Hydrocephalus-inducing protein homolog</fullName>
    </recommendedName>
</protein>
<evidence type="ECO:0000256" key="3">
    <source>
        <dbReference type="ARBA" id="ARBA00022490"/>
    </source>
</evidence>
<feature type="compositionally biased region" description="Basic and acidic residues" evidence="6">
    <location>
        <begin position="2191"/>
        <end position="2211"/>
    </location>
</feature>
<feature type="region of interest" description="Disordered" evidence="6">
    <location>
        <begin position="2191"/>
        <end position="2335"/>
    </location>
</feature>
<organism evidence="9 10">
    <name type="scientific">Oryzias javanicus</name>
    <name type="common">Javanese ricefish</name>
    <name type="synonym">Aplocheilus javanicus</name>
    <dbReference type="NCBI Taxonomy" id="123683"/>
    <lineage>
        <taxon>Eukaryota</taxon>
        <taxon>Metazoa</taxon>
        <taxon>Chordata</taxon>
        <taxon>Craniata</taxon>
        <taxon>Vertebrata</taxon>
        <taxon>Euteleostomi</taxon>
        <taxon>Actinopterygii</taxon>
        <taxon>Neopterygii</taxon>
        <taxon>Teleostei</taxon>
        <taxon>Neoteleostei</taxon>
        <taxon>Acanthomorphata</taxon>
        <taxon>Ovalentaria</taxon>
        <taxon>Atherinomorphae</taxon>
        <taxon>Beloniformes</taxon>
        <taxon>Adrianichthyidae</taxon>
        <taxon>Oryziinae</taxon>
        <taxon>Oryzias</taxon>
    </lineage>
</organism>
<feature type="domain" description="Hydin adenylate kinase-like" evidence="7">
    <location>
        <begin position="1939"/>
        <end position="2013"/>
    </location>
</feature>
<keyword evidence="5" id="KW-0966">Cell projection</keyword>
<dbReference type="Pfam" id="PF17213">
    <property type="entry name" value="Hydin_ADK"/>
    <property type="match status" value="2"/>
</dbReference>
<dbReference type="InterPro" id="IPR013783">
    <property type="entry name" value="Ig-like_fold"/>
</dbReference>
<evidence type="ECO:0000313" key="9">
    <source>
        <dbReference type="EMBL" id="RVE72089.1"/>
    </source>
</evidence>
<dbReference type="Pfam" id="PF24771">
    <property type="entry name" value="Ig_CFAP74_1st"/>
    <property type="match status" value="1"/>
</dbReference>
<proteinExistence type="predicted"/>
<feature type="compositionally biased region" description="Basic and acidic residues" evidence="6">
    <location>
        <begin position="2305"/>
        <end position="2315"/>
    </location>
</feature>
<feature type="region of interest" description="Disordered" evidence="6">
    <location>
        <begin position="2126"/>
        <end position="2156"/>
    </location>
</feature>
<evidence type="ECO:0000256" key="6">
    <source>
        <dbReference type="SAM" id="MobiDB-lite"/>
    </source>
</evidence>
<keyword evidence="10" id="KW-1185">Reference proteome</keyword>
<feature type="domain" description="HYDIN/VesB/CFA65-like Ig-like" evidence="8">
    <location>
        <begin position="4343"/>
        <end position="4440"/>
    </location>
</feature>
<feature type="compositionally biased region" description="Basic and acidic residues" evidence="6">
    <location>
        <begin position="2325"/>
        <end position="2335"/>
    </location>
</feature>
<dbReference type="OrthoDB" id="442692at2759"/>
<reference evidence="9 10" key="1">
    <citation type="submission" date="2018-11" db="EMBL/GenBank/DDBJ databases">
        <authorList>
            <person name="Lopez-Roques C."/>
            <person name="Donnadieu C."/>
            <person name="Bouchez O."/>
            <person name="Klopp C."/>
            <person name="Cabau C."/>
            <person name="Zahm M."/>
        </authorList>
    </citation>
    <scope>NUCLEOTIDE SEQUENCE [LARGE SCALE GENOMIC DNA]</scope>
    <source>
        <strain evidence="9">RS831</strain>
        <tissue evidence="9">Whole body</tissue>
    </source>
</reference>
<dbReference type="PANTHER" id="PTHR23053:SF0">
    <property type="entry name" value="HYDROCEPHALUS-INDUCING PROTEIN HOMOLOG"/>
    <property type="match status" value="1"/>
</dbReference>
<feature type="compositionally biased region" description="Basic and acidic residues" evidence="6">
    <location>
        <begin position="2219"/>
        <end position="2232"/>
    </location>
</feature>
<dbReference type="GO" id="GO:0003341">
    <property type="term" value="P:cilium movement"/>
    <property type="evidence" value="ECO:0007669"/>
    <property type="project" value="TreeGrafter"/>
</dbReference>
<feature type="compositionally biased region" description="Basic and acidic residues" evidence="6">
    <location>
        <begin position="2126"/>
        <end position="2152"/>
    </location>
</feature>
<evidence type="ECO:0000259" key="7">
    <source>
        <dbReference type="Pfam" id="PF17213"/>
    </source>
</evidence>
<feature type="compositionally biased region" description="Polar residues" evidence="6">
    <location>
        <begin position="2238"/>
        <end position="2251"/>
    </location>
</feature>
<feature type="region of interest" description="Disordered" evidence="6">
    <location>
        <begin position="3674"/>
        <end position="3698"/>
    </location>
</feature>
<keyword evidence="4" id="KW-0969">Cilium</keyword>
<feature type="compositionally biased region" description="Polar residues" evidence="6">
    <location>
        <begin position="2366"/>
        <end position="2376"/>
    </location>
</feature>
<dbReference type="SUPFAM" id="SSF49354">
    <property type="entry name" value="PapD-like"/>
    <property type="match status" value="1"/>
</dbReference>
<dbReference type="InterPro" id="IPR033768">
    <property type="entry name" value="Hydin_ADK"/>
</dbReference>
<dbReference type="InterPro" id="IPR033305">
    <property type="entry name" value="Hydin-like"/>
</dbReference>
<gene>
    <name evidence="9" type="ORF">OJAV_G00058250</name>
</gene>